<organism evidence="6 7">
    <name type="scientific">Deinococcus aetherius</name>
    <dbReference type="NCBI Taxonomy" id="200252"/>
    <lineage>
        <taxon>Bacteria</taxon>
        <taxon>Thermotogati</taxon>
        <taxon>Deinococcota</taxon>
        <taxon>Deinococci</taxon>
        <taxon>Deinococcales</taxon>
        <taxon>Deinococcaceae</taxon>
        <taxon>Deinococcus</taxon>
    </lineage>
</organism>
<protein>
    <submittedName>
        <fullName evidence="6">TetR family transcriptional regulator</fullName>
    </submittedName>
</protein>
<dbReference type="PANTHER" id="PTHR47506">
    <property type="entry name" value="TRANSCRIPTIONAL REGULATORY PROTEIN"/>
    <property type="match status" value="1"/>
</dbReference>
<evidence type="ECO:0000256" key="3">
    <source>
        <dbReference type="ARBA" id="ARBA00023163"/>
    </source>
</evidence>
<dbReference type="Pfam" id="PF00440">
    <property type="entry name" value="TetR_N"/>
    <property type="match status" value="1"/>
</dbReference>
<keyword evidence="7" id="KW-1185">Reference proteome</keyword>
<keyword evidence="1" id="KW-0805">Transcription regulation</keyword>
<dbReference type="PANTHER" id="PTHR47506:SF1">
    <property type="entry name" value="HTH-TYPE TRANSCRIPTIONAL REGULATOR YJDC"/>
    <property type="match status" value="1"/>
</dbReference>
<keyword evidence="2 4" id="KW-0238">DNA-binding</keyword>
<dbReference type="RefSeq" id="WP_264776357.1">
    <property type="nucleotide sequence ID" value="NZ_AP026560.1"/>
</dbReference>
<evidence type="ECO:0000256" key="1">
    <source>
        <dbReference type="ARBA" id="ARBA00023015"/>
    </source>
</evidence>
<proteinExistence type="predicted"/>
<dbReference type="EMBL" id="AP026560">
    <property type="protein sequence ID" value="BDP40514.1"/>
    <property type="molecule type" value="Genomic_DNA"/>
</dbReference>
<dbReference type="SUPFAM" id="SSF48498">
    <property type="entry name" value="Tetracyclin repressor-like, C-terminal domain"/>
    <property type="match status" value="1"/>
</dbReference>
<dbReference type="SUPFAM" id="SSF46689">
    <property type="entry name" value="Homeodomain-like"/>
    <property type="match status" value="1"/>
</dbReference>
<dbReference type="InterPro" id="IPR001647">
    <property type="entry name" value="HTH_TetR"/>
</dbReference>
<dbReference type="Proteomes" id="UP001064971">
    <property type="component" value="Chromosome"/>
</dbReference>
<evidence type="ECO:0000256" key="2">
    <source>
        <dbReference type="ARBA" id="ARBA00023125"/>
    </source>
</evidence>
<evidence type="ECO:0000259" key="5">
    <source>
        <dbReference type="PROSITE" id="PS50977"/>
    </source>
</evidence>
<name>A0ABN6RF50_9DEIO</name>
<evidence type="ECO:0000313" key="6">
    <source>
        <dbReference type="EMBL" id="BDP40514.1"/>
    </source>
</evidence>
<feature type="DNA-binding region" description="H-T-H motif" evidence="4">
    <location>
        <begin position="28"/>
        <end position="47"/>
    </location>
</feature>
<sequence length="190" mass="21259">MSGKPDTRTRILDVAQGLVQERGDHAVRYKDIGEWLGLCNASIHHHFPGKTGLGASLVRRYRERRERLLESLAAHPSARRLDRYVAASREVVHEDGRIRLCTVLAAEDRSLPEAIRGEVSIFSDLNEDWLSRVLEEGRGQGELHFPGDPRETGSTFLATLEGAMLLARSSRDPGRFEHICRRSVAALRAA</sequence>
<reference evidence="6" key="1">
    <citation type="submission" date="2022-07" db="EMBL/GenBank/DDBJ databases">
        <title>Complete Genome Sequence of the Radioresistant Bacterium Deinococcus aetherius ST0316, Isolated from the Air Dust collected in Lower Stratosphere above Japan.</title>
        <authorList>
            <person name="Satoh K."/>
            <person name="Hagiwara K."/>
            <person name="Katsumata K."/>
            <person name="Kubo A."/>
            <person name="Yokobori S."/>
            <person name="Yamagishi A."/>
            <person name="Oono Y."/>
            <person name="Narumi I."/>
        </authorList>
    </citation>
    <scope>NUCLEOTIDE SEQUENCE</scope>
    <source>
        <strain evidence="6">ST0316</strain>
    </source>
</reference>
<feature type="domain" description="HTH tetR-type" evidence="5">
    <location>
        <begin position="5"/>
        <end position="65"/>
    </location>
</feature>
<keyword evidence="3" id="KW-0804">Transcription</keyword>
<dbReference type="Gene3D" id="1.10.357.10">
    <property type="entry name" value="Tetracycline Repressor, domain 2"/>
    <property type="match status" value="1"/>
</dbReference>
<evidence type="ECO:0000256" key="4">
    <source>
        <dbReference type="PROSITE-ProRule" id="PRU00335"/>
    </source>
</evidence>
<dbReference type="InterPro" id="IPR009057">
    <property type="entry name" value="Homeodomain-like_sf"/>
</dbReference>
<evidence type="ECO:0000313" key="7">
    <source>
        <dbReference type="Proteomes" id="UP001064971"/>
    </source>
</evidence>
<dbReference type="PROSITE" id="PS50977">
    <property type="entry name" value="HTH_TETR_2"/>
    <property type="match status" value="1"/>
</dbReference>
<accession>A0ABN6RF50</accession>
<dbReference type="InterPro" id="IPR036271">
    <property type="entry name" value="Tet_transcr_reg_TetR-rel_C_sf"/>
</dbReference>
<gene>
    <name evidence="6" type="ORF">DAETH_04830</name>
</gene>